<dbReference type="GO" id="GO:0006508">
    <property type="term" value="P:proteolysis"/>
    <property type="evidence" value="ECO:0007669"/>
    <property type="project" value="UniProtKB-KW"/>
</dbReference>
<name>A0A7S4J4M9_9EUKA</name>
<feature type="domain" description="Calpain catalytic" evidence="8">
    <location>
        <begin position="7"/>
        <end position="97"/>
    </location>
</feature>
<evidence type="ECO:0000256" key="4">
    <source>
        <dbReference type="ARBA" id="ARBA00022807"/>
    </source>
</evidence>
<accession>A0A7S4J4M9</accession>
<dbReference type="Pfam" id="PF00648">
    <property type="entry name" value="Peptidase_C2"/>
    <property type="match status" value="1"/>
</dbReference>
<dbReference type="InterPro" id="IPR022684">
    <property type="entry name" value="Calpain_cysteine_protease"/>
</dbReference>
<feature type="transmembrane region" description="Helical" evidence="7">
    <location>
        <begin position="163"/>
        <end position="187"/>
    </location>
</feature>
<keyword evidence="3" id="KW-0378">Hydrolase</keyword>
<sequence length="218" mass="24006">MYDGRQEGARADGLVTGHAYSLIALKQVGEHRLAQLRNPHGKDREWNGAWSDESDEWTANPEVTEELEHSAAPDGLFWMAFEEFIAIFDTVEVCARNMRLTDGQQTKRLRSGDAKSTRRLEVAEAAQEAPSKELESLLSATLRTKSSAAAKMQDAGTEGSSSWWMALAIISICLNVLVFAAAISYGMSEQAEPAQLKSCPFWNLECNRMACSTVCLGK</sequence>
<evidence type="ECO:0000256" key="2">
    <source>
        <dbReference type="ARBA" id="ARBA00022670"/>
    </source>
</evidence>
<feature type="active site" evidence="5">
    <location>
        <position position="38"/>
    </location>
</feature>
<evidence type="ECO:0000259" key="8">
    <source>
        <dbReference type="PROSITE" id="PS50203"/>
    </source>
</evidence>
<dbReference type="EMBL" id="HBKO01032322">
    <property type="protein sequence ID" value="CAE2250916.1"/>
    <property type="molecule type" value="Transcribed_RNA"/>
</dbReference>
<comment type="similarity">
    <text evidence="1">Belongs to the peptidase C2 family.</text>
</comment>
<keyword evidence="2" id="KW-0645">Protease</keyword>
<dbReference type="AlphaFoldDB" id="A0A7S4J4M9"/>
<keyword evidence="7" id="KW-0472">Membrane</keyword>
<evidence type="ECO:0000256" key="3">
    <source>
        <dbReference type="ARBA" id="ARBA00022801"/>
    </source>
</evidence>
<keyword evidence="7" id="KW-0812">Transmembrane</keyword>
<dbReference type="InterPro" id="IPR001300">
    <property type="entry name" value="Peptidase_C2_calpain_cat"/>
</dbReference>
<dbReference type="PROSITE" id="PS50203">
    <property type="entry name" value="CALPAIN_CAT"/>
    <property type="match status" value="1"/>
</dbReference>
<gene>
    <name evidence="9" type="ORF">CPOL0286_LOCUS14729</name>
</gene>
<keyword evidence="7" id="KW-1133">Transmembrane helix</keyword>
<evidence type="ECO:0000256" key="7">
    <source>
        <dbReference type="SAM" id="Phobius"/>
    </source>
</evidence>
<evidence type="ECO:0000313" key="9">
    <source>
        <dbReference type="EMBL" id="CAE2250916.1"/>
    </source>
</evidence>
<dbReference type="InterPro" id="IPR038765">
    <property type="entry name" value="Papain-like_cys_pep_sf"/>
</dbReference>
<organism evidence="9">
    <name type="scientific">Prymnesium polylepis</name>
    <dbReference type="NCBI Taxonomy" id="72548"/>
    <lineage>
        <taxon>Eukaryota</taxon>
        <taxon>Haptista</taxon>
        <taxon>Haptophyta</taxon>
        <taxon>Prymnesiophyceae</taxon>
        <taxon>Prymnesiales</taxon>
        <taxon>Prymnesiaceae</taxon>
        <taxon>Prymnesium</taxon>
    </lineage>
</organism>
<comment type="caution">
    <text evidence="6">Lacks conserved residue(s) required for the propagation of feature annotation.</text>
</comment>
<protein>
    <recommendedName>
        <fullName evidence="8">Calpain catalytic domain-containing protein</fullName>
    </recommendedName>
</protein>
<feature type="active site" evidence="5">
    <location>
        <position position="18"/>
    </location>
</feature>
<dbReference type="GO" id="GO:0004198">
    <property type="term" value="F:calcium-dependent cysteine-type endopeptidase activity"/>
    <property type="evidence" value="ECO:0007669"/>
    <property type="project" value="InterPro"/>
</dbReference>
<evidence type="ECO:0000256" key="5">
    <source>
        <dbReference type="PIRSR" id="PIRSR622684-1"/>
    </source>
</evidence>
<dbReference type="PANTHER" id="PTHR10183:SF379">
    <property type="entry name" value="CALPAIN-5"/>
    <property type="match status" value="1"/>
</dbReference>
<reference evidence="9" key="1">
    <citation type="submission" date="2021-01" db="EMBL/GenBank/DDBJ databases">
        <authorList>
            <person name="Corre E."/>
            <person name="Pelletier E."/>
            <person name="Niang G."/>
            <person name="Scheremetjew M."/>
            <person name="Finn R."/>
            <person name="Kale V."/>
            <person name="Holt S."/>
            <person name="Cochrane G."/>
            <person name="Meng A."/>
            <person name="Brown T."/>
            <person name="Cohen L."/>
        </authorList>
    </citation>
    <scope>NUCLEOTIDE SEQUENCE</scope>
    <source>
        <strain evidence="9">UIO037</strain>
    </source>
</reference>
<evidence type="ECO:0000256" key="1">
    <source>
        <dbReference type="ARBA" id="ARBA00007623"/>
    </source>
</evidence>
<dbReference type="Gene3D" id="3.90.70.10">
    <property type="entry name" value="Cysteine proteinases"/>
    <property type="match status" value="1"/>
</dbReference>
<dbReference type="SUPFAM" id="SSF54001">
    <property type="entry name" value="Cysteine proteinases"/>
    <property type="match status" value="1"/>
</dbReference>
<dbReference type="PANTHER" id="PTHR10183">
    <property type="entry name" value="CALPAIN"/>
    <property type="match status" value="1"/>
</dbReference>
<proteinExistence type="inferred from homology"/>
<evidence type="ECO:0000256" key="6">
    <source>
        <dbReference type="PROSITE-ProRule" id="PRU00239"/>
    </source>
</evidence>
<keyword evidence="4" id="KW-0788">Thiol protease</keyword>